<gene>
    <name evidence="1" type="ORF">MANES_08G002000</name>
</gene>
<proteinExistence type="predicted"/>
<evidence type="ECO:0000313" key="1">
    <source>
        <dbReference type="EMBL" id="OAY42615.1"/>
    </source>
</evidence>
<dbReference type="EMBL" id="CM004394">
    <property type="protein sequence ID" value="OAY42615.1"/>
    <property type="molecule type" value="Genomic_DNA"/>
</dbReference>
<protein>
    <submittedName>
        <fullName evidence="1">Uncharacterized protein</fullName>
    </submittedName>
</protein>
<reference evidence="1" key="1">
    <citation type="submission" date="2016-02" db="EMBL/GenBank/DDBJ databases">
        <title>WGS assembly of Manihot esculenta.</title>
        <authorList>
            <person name="Bredeson J.V."/>
            <person name="Prochnik S.E."/>
            <person name="Lyons J.B."/>
            <person name="Schmutz J."/>
            <person name="Grimwood J."/>
            <person name="Vrebalov J."/>
            <person name="Bart R.S."/>
            <person name="Amuge T."/>
            <person name="Ferguson M.E."/>
            <person name="Green R."/>
            <person name="Putnam N."/>
            <person name="Stites J."/>
            <person name="Rounsley S."/>
            <person name="Rokhsar D.S."/>
        </authorList>
    </citation>
    <scope>NUCLEOTIDE SEQUENCE [LARGE SCALE GENOMIC DNA]</scope>
    <source>
        <tissue evidence="1">Leaf</tissue>
    </source>
</reference>
<sequence>MLLSEVLPSMPEDACQACLLLFIQEHPPLIFMGDNKISNSKERKKFECLVLAW</sequence>
<accession>A0A2C9VDX8</accession>
<dbReference type="AlphaFoldDB" id="A0A2C9VDX8"/>
<name>A0A2C9VDX8_MANES</name>
<organism evidence="1">
    <name type="scientific">Manihot esculenta</name>
    <name type="common">Cassava</name>
    <name type="synonym">Jatropha manihot</name>
    <dbReference type="NCBI Taxonomy" id="3983"/>
    <lineage>
        <taxon>Eukaryota</taxon>
        <taxon>Viridiplantae</taxon>
        <taxon>Streptophyta</taxon>
        <taxon>Embryophyta</taxon>
        <taxon>Tracheophyta</taxon>
        <taxon>Spermatophyta</taxon>
        <taxon>Magnoliopsida</taxon>
        <taxon>eudicotyledons</taxon>
        <taxon>Gunneridae</taxon>
        <taxon>Pentapetalae</taxon>
        <taxon>rosids</taxon>
        <taxon>fabids</taxon>
        <taxon>Malpighiales</taxon>
        <taxon>Euphorbiaceae</taxon>
        <taxon>Crotonoideae</taxon>
        <taxon>Manihoteae</taxon>
        <taxon>Manihot</taxon>
    </lineage>
</organism>